<organism evidence="1 2">
    <name type="scientific">Gossypium arboreum</name>
    <name type="common">Tree cotton</name>
    <name type="synonym">Gossypium nanking</name>
    <dbReference type="NCBI Taxonomy" id="29729"/>
    <lineage>
        <taxon>Eukaryota</taxon>
        <taxon>Viridiplantae</taxon>
        <taxon>Streptophyta</taxon>
        <taxon>Embryophyta</taxon>
        <taxon>Tracheophyta</taxon>
        <taxon>Spermatophyta</taxon>
        <taxon>Magnoliopsida</taxon>
        <taxon>eudicotyledons</taxon>
        <taxon>Gunneridae</taxon>
        <taxon>Pentapetalae</taxon>
        <taxon>rosids</taxon>
        <taxon>malvids</taxon>
        <taxon>Malvales</taxon>
        <taxon>Malvaceae</taxon>
        <taxon>Malvoideae</taxon>
        <taxon>Gossypium</taxon>
    </lineage>
</organism>
<reference evidence="2" key="1">
    <citation type="submission" date="2014-09" db="EMBL/GenBank/DDBJ databases">
        <authorList>
            <person name="Mudge J."/>
            <person name="Ramaraj T."/>
            <person name="Lindquist I.E."/>
            <person name="Bharti A.K."/>
            <person name="Sundararajan A."/>
            <person name="Cameron C.T."/>
            <person name="Woodward J.E."/>
            <person name="May G.D."/>
            <person name="Brubaker C."/>
            <person name="Broadhvest J."/>
            <person name="Wilkins T.A."/>
        </authorList>
    </citation>
    <scope>NUCLEOTIDE SEQUENCE</scope>
    <source>
        <strain evidence="2">cv. AKA8401</strain>
    </source>
</reference>
<evidence type="ECO:0000313" key="2">
    <source>
        <dbReference type="Proteomes" id="UP000032142"/>
    </source>
</evidence>
<dbReference type="EMBL" id="JRRC01468934">
    <property type="protein sequence ID" value="KHG07162.1"/>
    <property type="molecule type" value="Genomic_DNA"/>
</dbReference>
<protein>
    <submittedName>
        <fullName evidence="1">Protein tweety</fullName>
    </submittedName>
</protein>
<accession>A0A0B0N3D1</accession>
<proteinExistence type="predicted"/>
<name>A0A0B0N3D1_GOSAR</name>
<comment type="caution">
    <text evidence="1">The sequence shown here is derived from an EMBL/GenBank/DDBJ whole genome shotgun (WGS) entry which is preliminary data.</text>
</comment>
<dbReference type="AlphaFoldDB" id="A0A0B0N3D1"/>
<keyword evidence="2" id="KW-1185">Reference proteome</keyword>
<gene>
    <name evidence="1" type="ORF">F383_33969</name>
</gene>
<sequence length="66" mass="7123">MCAKYELVPAIDRPKPQTTYVGSEKPIHLAIADLIPSQPITICGNSLASVSSSILRSTARTSWLPK</sequence>
<dbReference type="Proteomes" id="UP000032142">
    <property type="component" value="Unassembled WGS sequence"/>
</dbReference>
<evidence type="ECO:0000313" key="1">
    <source>
        <dbReference type="EMBL" id="KHG07162.1"/>
    </source>
</evidence>